<dbReference type="PANTHER" id="PTHR12452">
    <property type="entry name" value="42-9-9 PROTEIN-RELATED"/>
    <property type="match status" value="1"/>
</dbReference>
<organism evidence="4 5">
    <name type="scientific">Opisthorchis felineus</name>
    <dbReference type="NCBI Taxonomy" id="147828"/>
    <lineage>
        <taxon>Eukaryota</taxon>
        <taxon>Metazoa</taxon>
        <taxon>Spiralia</taxon>
        <taxon>Lophotrochozoa</taxon>
        <taxon>Platyhelminthes</taxon>
        <taxon>Trematoda</taxon>
        <taxon>Digenea</taxon>
        <taxon>Opisthorchiida</taxon>
        <taxon>Opisthorchiata</taxon>
        <taxon>Opisthorchiidae</taxon>
        <taxon>Opisthorchis</taxon>
    </lineage>
</organism>
<feature type="domain" description="Thioredoxin" evidence="3">
    <location>
        <begin position="46"/>
        <end position="167"/>
    </location>
</feature>
<dbReference type="Pfam" id="PF06110">
    <property type="entry name" value="TXD17-like_Trx"/>
    <property type="match status" value="1"/>
</dbReference>
<keyword evidence="5" id="KW-1185">Reference proteome</keyword>
<dbReference type="Proteomes" id="UP000308267">
    <property type="component" value="Unassembled WGS sequence"/>
</dbReference>
<dbReference type="InterPro" id="IPR045108">
    <property type="entry name" value="TXNDC17-like"/>
</dbReference>
<comment type="caution">
    <text evidence="4">The sequence shown here is derived from an EMBL/GenBank/DDBJ whole genome shotgun (WGS) entry which is preliminary data.</text>
</comment>
<gene>
    <name evidence="4" type="ORF">CRM22_009947</name>
</gene>
<dbReference type="PROSITE" id="PS51257">
    <property type="entry name" value="PROKAR_LIPOPROTEIN"/>
    <property type="match status" value="1"/>
</dbReference>
<proteinExistence type="inferred from homology"/>
<dbReference type="Gene3D" id="3.40.30.10">
    <property type="entry name" value="Glutaredoxin"/>
    <property type="match status" value="1"/>
</dbReference>
<evidence type="ECO:0000313" key="5">
    <source>
        <dbReference type="Proteomes" id="UP000308267"/>
    </source>
</evidence>
<dbReference type="OrthoDB" id="78947at2759"/>
<reference evidence="4 5" key="1">
    <citation type="journal article" date="2019" name="BMC Genomics">
        <title>New insights from Opisthorchis felineus genome: update on genomics of the epidemiologically important liver flukes.</title>
        <authorList>
            <person name="Ershov N.I."/>
            <person name="Mordvinov V.A."/>
            <person name="Prokhortchouk E.B."/>
            <person name="Pakharukova M.Y."/>
            <person name="Gunbin K.V."/>
            <person name="Ustyantsev K."/>
            <person name="Genaev M.A."/>
            <person name="Blinov A.G."/>
            <person name="Mazur A."/>
            <person name="Boulygina E."/>
            <person name="Tsygankova S."/>
            <person name="Khrameeva E."/>
            <person name="Chekanov N."/>
            <person name="Fan G."/>
            <person name="Xiao A."/>
            <person name="Zhang H."/>
            <person name="Xu X."/>
            <person name="Yang H."/>
            <person name="Solovyev V."/>
            <person name="Lee S.M."/>
            <person name="Liu X."/>
            <person name="Afonnikov D.A."/>
            <person name="Skryabin K.G."/>
        </authorList>
    </citation>
    <scope>NUCLEOTIDE SEQUENCE [LARGE SCALE GENOMIC DNA]</scope>
    <source>
        <strain evidence="4">AK-0245</strain>
        <tissue evidence="4">Whole organism</tissue>
    </source>
</reference>
<dbReference type="SUPFAM" id="SSF52833">
    <property type="entry name" value="Thioredoxin-like"/>
    <property type="match status" value="1"/>
</dbReference>
<protein>
    <recommendedName>
        <fullName evidence="2">Thioredoxin domain-containing protein 17</fullName>
    </recommendedName>
</protein>
<sequence length="169" mass="19316">MTCRWVTLSLGWYIGLSLLGCIVENRKTILSLPIMLGAEQLSVKSIEQLELRAKVALTSSRRVFTYFLGTIDPRTNHSWCPDCRAAEPAVLTALRMTNESDLFIWCEVGDRDEWISPDNPFRKHHVFRLKEIPTLVSLTLHNGILDVKSRLIGNDCKQVRLVEKFFVQG</sequence>
<evidence type="ECO:0000256" key="2">
    <source>
        <dbReference type="ARBA" id="ARBA00016949"/>
    </source>
</evidence>
<evidence type="ECO:0000256" key="1">
    <source>
        <dbReference type="ARBA" id="ARBA00008987"/>
    </source>
</evidence>
<evidence type="ECO:0000259" key="3">
    <source>
        <dbReference type="Pfam" id="PF06110"/>
    </source>
</evidence>
<dbReference type="InterPro" id="IPR036249">
    <property type="entry name" value="Thioredoxin-like_sf"/>
</dbReference>
<accession>A0A4S2LAD9</accession>
<dbReference type="GO" id="GO:0047134">
    <property type="term" value="F:protein-disulfide reductase [NAD(P)H] activity"/>
    <property type="evidence" value="ECO:0007669"/>
    <property type="project" value="InterPro"/>
</dbReference>
<dbReference type="GO" id="GO:0005829">
    <property type="term" value="C:cytosol"/>
    <property type="evidence" value="ECO:0007669"/>
    <property type="project" value="TreeGrafter"/>
</dbReference>
<dbReference type="EMBL" id="SJOL01009466">
    <property type="protein sequence ID" value="TGZ57287.1"/>
    <property type="molecule type" value="Genomic_DNA"/>
</dbReference>
<dbReference type="AlphaFoldDB" id="A0A4S2LAD9"/>
<comment type="similarity">
    <text evidence="1">Belongs to the thioredoxin family.</text>
</comment>
<dbReference type="InterPro" id="IPR010357">
    <property type="entry name" value="TXNDC17_dom"/>
</dbReference>
<evidence type="ECO:0000313" key="4">
    <source>
        <dbReference type="EMBL" id="TGZ57287.1"/>
    </source>
</evidence>
<dbReference type="PANTHER" id="PTHR12452:SF0">
    <property type="entry name" value="THIOREDOXIN DOMAIN-CONTAINING PROTEIN 17"/>
    <property type="match status" value="1"/>
</dbReference>
<name>A0A4S2LAD9_OPIFE</name>